<proteinExistence type="predicted"/>
<name>A0A975K5I7_9SPHN</name>
<sequence>MTARFRLSSPPVNEVAFSAVMGPVNPALLPSYALDLFDVAGTHRFFADRFPGVERQVPVGQMEVAGMLGAPPVLLDEGRGISPRWWFVSEDRSEVLQLQDRFWSYNWRREQPFSSEAYPGFDDISARAISTVETLWKASEAISKQTPVPAGCELMYSNLILMQDDVGNARRISDFLAFYSSTDTINKMGWNLSWNETIGDSEAAMLRFKAGLGGFLHDDSAQVIPVLQLQFVAGRQVSTWEEAFSFYNVAHEYIIKRFNELTTEAAKKEWNA</sequence>
<keyword evidence="2" id="KW-1185">Reference proteome</keyword>
<protein>
    <submittedName>
        <fullName evidence="1">TIGR04255 family protein</fullName>
    </submittedName>
</protein>
<dbReference type="InterPro" id="IPR026349">
    <property type="entry name" value="CHP04255"/>
</dbReference>
<organism evidence="1 2">
    <name type="scientific">Sphingobium phenoxybenzoativorans</name>
    <dbReference type="NCBI Taxonomy" id="1592790"/>
    <lineage>
        <taxon>Bacteria</taxon>
        <taxon>Pseudomonadati</taxon>
        <taxon>Pseudomonadota</taxon>
        <taxon>Alphaproteobacteria</taxon>
        <taxon>Sphingomonadales</taxon>
        <taxon>Sphingomonadaceae</taxon>
        <taxon>Sphingobium</taxon>
    </lineage>
</organism>
<accession>A0A975K5I7</accession>
<dbReference type="KEGG" id="spph:KFK14_19670"/>
<dbReference type="AlphaFoldDB" id="A0A975K5I7"/>
<dbReference type="RefSeq" id="WP_212608881.1">
    <property type="nucleotide sequence ID" value="NZ_CP073910.1"/>
</dbReference>
<evidence type="ECO:0000313" key="2">
    <source>
        <dbReference type="Proteomes" id="UP000681425"/>
    </source>
</evidence>
<dbReference type="NCBIfam" id="TIGR04255">
    <property type="entry name" value="sporadTIGR04255"/>
    <property type="match status" value="1"/>
</dbReference>
<dbReference type="Proteomes" id="UP000681425">
    <property type="component" value="Chromosome"/>
</dbReference>
<dbReference type="EMBL" id="CP073910">
    <property type="protein sequence ID" value="QUT05191.1"/>
    <property type="molecule type" value="Genomic_DNA"/>
</dbReference>
<reference evidence="1" key="1">
    <citation type="submission" date="2021-04" db="EMBL/GenBank/DDBJ databases">
        <title>Isolation of p-tert-butylphenol degrading bacteria Sphingobium phenoxybenzoativorans Tas13 from active sludge.</title>
        <authorList>
            <person name="Li Y."/>
        </authorList>
    </citation>
    <scope>NUCLEOTIDE SEQUENCE</scope>
    <source>
        <strain evidence="1">Tas13</strain>
    </source>
</reference>
<gene>
    <name evidence="1" type="ORF">KFK14_19670</name>
</gene>
<evidence type="ECO:0000313" key="1">
    <source>
        <dbReference type="EMBL" id="QUT05191.1"/>
    </source>
</evidence>